<sequence>MGRNNINGSTNMKRALSTTVERSFKKTKRAITKIETIPRELLSEVLARVASDSFTDIFNAKLSCKGFYDIAEDTHVYQHMSLNNFPIVAWTPITEKQQSFLTKCKECDNPELLYRQAVVNYFNDERSESTIRCLDKACKLGHIGATYAKCIVMLFSDDAEMKEKGVKLLGNMKKDRCSRRELKEGRDKLIETLSWIWVKNPHLKHRPIYCTTRDDHKTKKDWPDDVEEEGIHCQACSADEEISLISGVFPQL</sequence>
<evidence type="ECO:0000313" key="3">
    <source>
        <dbReference type="Proteomes" id="UP000826271"/>
    </source>
</evidence>
<keyword evidence="3" id="KW-1185">Reference proteome</keyword>
<dbReference type="InterPro" id="IPR040338">
    <property type="entry name" value="At1g67623-like"/>
</dbReference>
<gene>
    <name evidence="2" type="ORF">BUALT_Bualt16G0102600</name>
</gene>
<evidence type="ECO:0000259" key="1">
    <source>
        <dbReference type="PROSITE" id="PS50181"/>
    </source>
</evidence>
<protein>
    <recommendedName>
        <fullName evidence="1">F-box domain-containing protein</fullName>
    </recommendedName>
</protein>
<evidence type="ECO:0000313" key="2">
    <source>
        <dbReference type="EMBL" id="KAG8367723.1"/>
    </source>
</evidence>
<comment type="caution">
    <text evidence="2">The sequence shown here is derived from an EMBL/GenBank/DDBJ whole genome shotgun (WGS) entry which is preliminary data.</text>
</comment>
<dbReference type="PROSITE" id="PS50181">
    <property type="entry name" value="FBOX"/>
    <property type="match status" value="1"/>
</dbReference>
<dbReference type="PANTHER" id="PTHR33784">
    <property type="entry name" value="OS05G0482100 PROTEIN"/>
    <property type="match status" value="1"/>
</dbReference>
<dbReference type="AlphaFoldDB" id="A0AAV6WAJ6"/>
<organism evidence="2 3">
    <name type="scientific">Buddleja alternifolia</name>
    <dbReference type="NCBI Taxonomy" id="168488"/>
    <lineage>
        <taxon>Eukaryota</taxon>
        <taxon>Viridiplantae</taxon>
        <taxon>Streptophyta</taxon>
        <taxon>Embryophyta</taxon>
        <taxon>Tracheophyta</taxon>
        <taxon>Spermatophyta</taxon>
        <taxon>Magnoliopsida</taxon>
        <taxon>eudicotyledons</taxon>
        <taxon>Gunneridae</taxon>
        <taxon>Pentapetalae</taxon>
        <taxon>asterids</taxon>
        <taxon>lamiids</taxon>
        <taxon>Lamiales</taxon>
        <taxon>Scrophulariaceae</taxon>
        <taxon>Buddlejeae</taxon>
        <taxon>Buddleja</taxon>
    </lineage>
</organism>
<proteinExistence type="predicted"/>
<dbReference type="InterPro" id="IPR036047">
    <property type="entry name" value="F-box-like_dom_sf"/>
</dbReference>
<dbReference type="Proteomes" id="UP000826271">
    <property type="component" value="Unassembled WGS sequence"/>
</dbReference>
<accession>A0AAV6WAJ6</accession>
<name>A0AAV6WAJ6_9LAMI</name>
<dbReference type="InterPro" id="IPR057136">
    <property type="entry name" value="At2g35280_TPR_dom"/>
</dbReference>
<dbReference type="InterPro" id="IPR001810">
    <property type="entry name" value="F-box_dom"/>
</dbReference>
<dbReference type="PANTHER" id="PTHR33784:SF10">
    <property type="entry name" value="F-BOX PROTEIN"/>
    <property type="match status" value="1"/>
</dbReference>
<feature type="domain" description="F-box" evidence="1">
    <location>
        <begin position="31"/>
        <end position="80"/>
    </location>
</feature>
<dbReference type="Pfam" id="PF23310">
    <property type="entry name" value="TPR_27"/>
    <property type="match status" value="1"/>
</dbReference>
<dbReference type="EMBL" id="WHWC01000016">
    <property type="protein sequence ID" value="KAG8367723.1"/>
    <property type="molecule type" value="Genomic_DNA"/>
</dbReference>
<reference evidence="2" key="1">
    <citation type="submission" date="2019-10" db="EMBL/GenBank/DDBJ databases">
        <authorList>
            <person name="Zhang R."/>
            <person name="Pan Y."/>
            <person name="Wang J."/>
            <person name="Ma R."/>
            <person name="Yu S."/>
        </authorList>
    </citation>
    <scope>NUCLEOTIDE SEQUENCE</scope>
    <source>
        <strain evidence="2">LA-IB0</strain>
        <tissue evidence="2">Leaf</tissue>
    </source>
</reference>
<dbReference type="SUPFAM" id="SSF81383">
    <property type="entry name" value="F-box domain"/>
    <property type="match status" value="1"/>
</dbReference>